<comment type="caution">
    <text evidence="1">The sequence shown here is derived from an EMBL/GenBank/DDBJ whole genome shotgun (WGS) entry which is preliminary data.</text>
</comment>
<accession>A0A7X0TSG0</accession>
<name>A0A7X0TSG0_9GAMM</name>
<dbReference type="RefSeq" id="WP_184422272.1">
    <property type="nucleotide sequence ID" value="NZ_AP027362.1"/>
</dbReference>
<evidence type="ECO:0000313" key="1">
    <source>
        <dbReference type="EMBL" id="MBB6542055.1"/>
    </source>
</evidence>
<proteinExistence type="predicted"/>
<protein>
    <submittedName>
        <fullName evidence="1">Uncharacterized protein</fullName>
    </submittedName>
</protein>
<organism evidence="1 2">
    <name type="scientific">Thalassotalea piscium</name>
    <dbReference type="NCBI Taxonomy" id="1230533"/>
    <lineage>
        <taxon>Bacteria</taxon>
        <taxon>Pseudomonadati</taxon>
        <taxon>Pseudomonadota</taxon>
        <taxon>Gammaproteobacteria</taxon>
        <taxon>Alteromonadales</taxon>
        <taxon>Colwelliaceae</taxon>
        <taxon>Thalassotalea</taxon>
    </lineage>
</organism>
<keyword evidence="2" id="KW-1185">Reference proteome</keyword>
<dbReference type="Proteomes" id="UP000537141">
    <property type="component" value="Unassembled WGS sequence"/>
</dbReference>
<reference evidence="1 2" key="1">
    <citation type="submission" date="2020-08" db="EMBL/GenBank/DDBJ databases">
        <title>Genomic Encyclopedia of Type Strains, Phase IV (KMG-IV): sequencing the most valuable type-strain genomes for metagenomic binning, comparative biology and taxonomic classification.</title>
        <authorList>
            <person name="Goeker M."/>
        </authorList>
    </citation>
    <scope>NUCLEOTIDE SEQUENCE [LARGE SCALE GENOMIC DNA]</scope>
    <source>
        <strain evidence="1 2">DSM 26287</strain>
    </source>
</reference>
<sequence>MNRHTKTALFVAPILILGGYILSDMYLENKAHENKVIQIQQEGHCDVINQRCILKAEEFEVNVTHENGITTVNSTYPLDTATFFIVDQSDKAQYYRLGMKDSPYYWKRETPLGKLVANKGDKYKLRLIAEIKGGKYIAEFYTQTL</sequence>
<evidence type="ECO:0000313" key="2">
    <source>
        <dbReference type="Proteomes" id="UP000537141"/>
    </source>
</evidence>
<dbReference type="EMBL" id="JACHHU010000002">
    <property type="protein sequence ID" value="MBB6542055.1"/>
    <property type="molecule type" value="Genomic_DNA"/>
</dbReference>
<gene>
    <name evidence="1" type="ORF">HNQ55_000530</name>
</gene>
<dbReference type="AlphaFoldDB" id="A0A7X0TSG0"/>